<dbReference type="Proteomes" id="UP000237752">
    <property type="component" value="Unassembled WGS sequence"/>
</dbReference>
<evidence type="ECO:0008006" key="3">
    <source>
        <dbReference type="Google" id="ProtNLM"/>
    </source>
</evidence>
<dbReference type="OrthoDB" id="163565at2"/>
<gene>
    <name evidence="1" type="ORF">CLV47_113102</name>
</gene>
<reference evidence="1 2" key="1">
    <citation type="submission" date="2018-03" db="EMBL/GenBank/DDBJ databases">
        <title>Genomic Encyclopedia of Archaeal and Bacterial Type Strains, Phase II (KMG-II): from individual species to whole genera.</title>
        <authorList>
            <person name="Goeker M."/>
        </authorList>
    </citation>
    <scope>NUCLEOTIDE SEQUENCE [LARGE SCALE GENOMIC DNA]</scope>
    <source>
        <strain evidence="1 2">DSM 100065</strain>
    </source>
</reference>
<dbReference type="RefSeq" id="WP_106349862.1">
    <property type="nucleotide sequence ID" value="NZ_PVUE01000013.1"/>
</dbReference>
<dbReference type="EMBL" id="PVUE01000013">
    <property type="protein sequence ID" value="PRZ40936.1"/>
    <property type="molecule type" value="Genomic_DNA"/>
</dbReference>
<comment type="caution">
    <text evidence="1">The sequence shown here is derived from an EMBL/GenBank/DDBJ whole genome shotgun (WGS) entry which is preliminary data.</text>
</comment>
<dbReference type="AlphaFoldDB" id="A0A2T0ZX56"/>
<name>A0A2T0ZX56_9ACTN</name>
<proteinExistence type="predicted"/>
<keyword evidence="2" id="KW-1185">Reference proteome</keyword>
<sequence>MTAAHSIDFEHIQISDEQMRERIAAARSYTLVLLSAGPGYTSEEARAIIWEHGRRNMRMQDAGIMRIVCPVRDDTPLCGVGILDADLPTADRLLADDPGVQAGVFSYELHPVSGFAGSTL</sequence>
<evidence type="ECO:0000313" key="1">
    <source>
        <dbReference type="EMBL" id="PRZ40936.1"/>
    </source>
</evidence>
<evidence type="ECO:0000313" key="2">
    <source>
        <dbReference type="Proteomes" id="UP000237752"/>
    </source>
</evidence>
<accession>A0A2T0ZX56</accession>
<protein>
    <recommendedName>
        <fullName evidence="3">YCII-related domain-containing protein</fullName>
    </recommendedName>
</protein>
<organism evidence="1 2">
    <name type="scientific">Antricoccus suffuscus</name>
    <dbReference type="NCBI Taxonomy" id="1629062"/>
    <lineage>
        <taxon>Bacteria</taxon>
        <taxon>Bacillati</taxon>
        <taxon>Actinomycetota</taxon>
        <taxon>Actinomycetes</taxon>
        <taxon>Geodermatophilales</taxon>
        <taxon>Antricoccaceae</taxon>
        <taxon>Antricoccus</taxon>
    </lineage>
</organism>